<reference evidence="2 3" key="2">
    <citation type="journal article" date="2019" name="G3 (Bethesda)">
        <title>Hybrid Assembly of the Genome of the Entomopathogenic Nematode Steinernema carpocapsae Identifies the X-Chromosome.</title>
        <authorList>
            <person name="Serra L."/>
            <person name="Macchietto M."/>
            <person name="Macias-Munoz A."/>
            <person name="McGill C.J."/>
            <person name="Rodriguez I.M."/>
            <person name="Rodriguez B."/>
            <person name="Murad R."/>
            <person name="Mortazavi A."/>
        </authorList>
    </citation>
    <scope>NUCLEOTIDE SEQUENCE [LARGE SCALE GENOMIC DNA]</scope>
    <source>
        <strain evidence="2 3">ALL</strain>
    </source>
</reference>
<evidence type="ECO:0000313" key="3">
    <source>
        <dbReference type="Proteomes" id="UP000298663"/>
    </source>
</evidence>
<feature type="chain" id="PRO_5020600291" evidence="1">
    <location>
        <begin position="22"/>
        <end position="168"/>
    </location>
</feature>
<sequence length="168" mass="17790">MKTLFVLAAAVLAVSFACVDKVDNIIKIADLSGGSLNVQFANVLAATYDANGAPACSGSHPDVRIPGQIKLISGQITVKKQMDLVTSSDLKLTVTKDSWLIGTVCKDGEKKNPFVPDGDCQVSLCGEANKFGHGDLCKIIDTPGVHTLENLEGERASTEPSSFPRSRE</sequence>
<keyword evidence="3" id="KW-1185">Reference proteome</keyword>
<dbReference type="STRING" id="34508.A0A4V6A3H6"/>
<name>A0A4V6A3H6_STECR</name>
<dbReference type="AlphaFoldDB" id="A0A4V6A3H6"/>
<dbReference type="Proteomes" id="UP000298663">
    <property type="component" value="Unassembled WGS sequence"/>
</dbReference>
<accession>A0A4V6A3H6</accession>
<evidence type="ECO:0000256" key="1">
    <source>
        <dbReference type="SAM" id="SignalP"/>
    </source>
</evidence>
<evidence type="ECO:0000313" key="2">
    <source>
        <dbReference type="EMBL" id="TKR82985.1"/>
    </source>
</evidence>
<feature type="signal peptide" evidence="1">
    <location>
        <begin position="1"/>
        <end position="21"/>
    </location>
</feature>
<organism evidence="2 3">
    <name type="scientific">Steinernema carpocapsae</name>
    <name type="common">Entomopathogenic nematode</name>
    <dbReference type="NCBI Taxonomy" id="34508"/>
    <lineage>
        <taxon>Eukaryota</taxon>
        <taxon>Metazoa</taxon>
        <taxon>Ecdysozoa</taxon>
        <taxon>Nematoda</taxon>
        <taxon>Chromadorea</taxon>
        <taxon>Rhabditida</taxon>
        <taxon>Tylenchina</taxon>
        <taxon>Panagrolaimomorpha</taxon>
        <taxon>Strongyloidoidea</taxon>
        <taxon>Steinernematidae</taxon>
        <taxon>Steinernema</taxon>
    </lineage>
</organism>
<dbReference type="EMBL" id="AZBU02000004">
    <property type="protein sequence ID" value="TKR82985.1"/>
    <property type="molecule type" value="Genomic_DNA"/>
</dbReference>
<reference evidence="2 3" key="1">
    <citation type="journal article" date="2015" name="Genome Biol.">
        <title>Comparative genomics of Steinernema reveals deeply conserved gene regulatory networks.</title>
        <authorList>
            <person name="Dillman A.R."/>
            <person name="Macchietto M."/>
            <person name="Porter C.F."/>
            <person name="Rogers A."/>
            <person name="Williams B."/>
            <person name="Antoshechkin I."/>
            <person name="Lee M.M."/>
            <person name="Goodwin Z."/>
            <person name="Lu X."/>
            <person name="Lewis E.E."/>
            <person name="Goodrich-Blair H."/>
            <person name="Stock S.P."/>
            <person name="Adams B.J."/>
            <person name="Sternberg P.W."/>
            <person name="Mortazavi A."/>
        </authorList>
    </citation>
    <scope>NUCLEOTIDE SEQUENCE [LARGE SCALE GENOMIC DNA]</scope>
    <source>
        <strain evidence="2 3">ALL</strain>
    </source>
</reference>
<protein>
    <submittedName>
        <fullName evidence="2">Uncharacterized protein</fullName>
    </submittedName>
</protein>
<dbReference type="OrthoDB" id="5836370at2759"/>
<gene>
    <name evidence="2" type="ORF">L596_016649</name>
</gene>
<comment type="caution">
    <text evidence="2">The sequence shown here is derived from an EMBL/GenBank/DDBJ whole genome shotgun (WGS) entry which is preliminary data.</text>
</comment>
<proteinExistence type="predicted"/>
<keyword evidence="1" id="KW-0732">Signal</keyword>
<dbReference type="PROSITE" id="PS51257">
    <property type="entry name" value="PROKAR_LIPOPROTEIN"/>
    <property type="match status" value="1"/>
</dbReference>